<evidence type="ECO:0000313" key="6">
    <source>
        <dbReference type="EMBL" id="ABS69294.1"/>
    </source>
</evidence>
<dbReference type="FunFam" id="3.20.20.70:FF:000210">
    <property type="entry name" value="2-nitropropane dioxygenase"/>
    <property type="match status" value="1"/>
</dbReference>
<evidence type="ECO:0000256" key="2">
    <source>
        <dbReference type="ARBA" id="ARBA00022630"/>
    </source>
</evidence>
<evidence type="ECO:0000256" key="4">
    <source>
        <dbReference type="ARBA" id="ARBA00023002"/>
    </source>
</evidence>
<dbReference type="SUPFAM" id="SSF51412">
    <property type="entry name" value="Inosine monophosphate dehydrogenase (IMPDH)"/>
    <property type="match status" value="1"/>
</dbReference>
<sequence length="324" mass="33702">MALPAAFRDLAIPAIASPMFLASGPDLVVEVCRSGLVGTFPALNARTSDAYAAWLGEIEDRLAAAAQAGPRPAPYGVNLIVHKSNPRLAADIELTVKHKVPLVITSLGAVREVVDAVHSYGGAIFHDVVNMRHARKAAEAGVDGIIAVCAGAGGHAGTLSPFALIPEIASFFTGTIVLSGAMSTGRHIAAARMLGADMAYLGTRFLATRECMVPDAQKEMVVAANADDIVYTPKVSGVPANFLRQSLAAAGIDLDQPKHEGGLDMASEAKAWKTVWSAGQGVGSVREVLPAAELCRQLIAEYHAARRETAQEEAASSTAFTPAA</sequence>
<dbReference type="HOGENOM" id="CLU_038732_3_0_5"/>
<dbReference type="PANTHER" id="PTHR42747:SF4">
    <property type="entry name" value="BLR1330 PROTEIN"/>
    <property type="match status" value="1"/>
</dbReference>
<accession>A7IMQ1</accession>
<keyword evidence="6" id="KW-0223">Dioxygenase</keyword>
<gene>
    <name evidence="6" type="ordered locus">Xaut_4072</name>
</gene>
<dbReference type="InterPro" id="IPR004136">
    <property type="entry name" value="NMO"/>
</dbReference>
<dbReference type="GO" id="GO:0051213">
    <property type="term" value="F:dioxygenase activity"/>
    <property type="evidence" value="ECO:0007669"/>
    <property type="project" value="UniProtKB-KW"/>
</dbReference>
<dbReference type="eggNOG" id="COG2070">
    <property type="taxonomic scope" value="Bacteria"/>
</dbReference>
<reference evidence="6 7" key="1">
    <citation type="submission" date="2007-07" db="EMBL/GenBank/DDBJ databases">
        <title>Complete sequence of chromosome of Xanthobacter autotrophicus Py2.</title>
        <authorList>
            <consortium name="US DOE Joint Genome Institute"/>
            <person name="Copeland A."/>
            <person name="Lucas S."/>
            <person name="Lapidus A."/>
            <person name="Barry K."/>
            <person name="Glavina del Rio T."/>
            <person name="Hammon N."/>
            <person name="Israni S."/>
            <person name="Dalin E."/>
            <person name="Tice H."/>
            <person name="Pitluck S."/>
            <person name="Sims D."/>
            <person name="Brettin T."/>
            <person name="Bruce D."/>
            <person name="Detter J.C."/>
            <person name="Han C."/>
            <person name="Tapia R."/>
            <person name="Brainard J."/>
            <person name="Schmutz J."/>
            <person name="Larimer F."/>
            <person name="Land M."/>
            <person name="Hauser L."/>
            <person name="Kyrpides N."/>
            <person name="Kim E."/>
            <person name="Ensigns S.A."/>
            <person name="Richardson P."/>
        </authorList>
    </citation>
    <scope>NUCLEOTIDE SEQUENCE [LARGE SCALE GENOMIC DNA]</scope>
    <source>
        <strain evidence="7">ATCC BAA-1158 / Py2</strain>
    </source>
</reference>
<proteinExistence type="inferred from homology"/>
<evidence type="ECO:0000256" key="3">
    <source>
        <dbReference type="ARBA" id="ARBA00022643"/>
    </source>
</evidence>
<keyword evidence="4" id="KW-0560">Oxidoreductase</keyword>
<name>A7IMQ1_XANP2</name>
<comment type="similarity">
    <text evidence="1">Belongs to the nitronate monooxygenase family. NMO class I subfamily.</text>
</comment>
<dbReference type="Proteomes" id="UP000002417">
    <property type="component" value="Chromosome"/>
</dbReference>
<dbReference type="Gene3D" id="3.20.20.70">
    <property type="entry name" value="Aldolase class I"/>
    <property type="match status" value="1"/>
</dbReference>
<keyword evidence="2" id="KW-0285">Flavoprotein</keyword>
<evidence type="ECO:0000256" key="5">
    <source>
        <dbReference type="ARBA" id="ARBA00023033"/>
    </source>
</evidence>
<organism evidence="6 7">
    <name type="scientific">Xanthobacter autotrophicus (strain ATCC BAA-1158 / Py2)</name>
    <dbReference type="NCBI Taxonomy" id="78245"/>
    <lineage>
        <taxon>Bacteria</taxon>
        <taxon>Pseudomonadati</taxon>
        <taxon>Pseudomonadota</taxon>
        <taxon>Alphaproteobacteria</taxon>
        <taxon>Hyphomicrobiales</taxon>
        <taxon>Xanthobacteraceae</taxon>
        <taxon>Xanthobacter</taxon>
    </lineage>
</organism>
<keyword evidence="7" id="KW-1185">Reference proteome</keyword>
<dbReference type="EMBL" id="CP000781">
    <property type="protein sequence ID" value="ABS69294.1"/>
    <property type="molecule type" value="Genomic_DNA"/>
</dbReference>
<dbReference type="GO" id="GO:0018580">
    <property type="term" value="F:nitronate monooxygenase activity"/>
    <property type="evidence" value="ECO:0007669"/>
    <property type="project" value="InterPro"/>
</dbReference>
<dbReference type="InterPro" id="IPR013785">
    <property type="entry name" value="Aldolase_TIM"/>
</dbReference>
<evidence type="ECO:0000256" key="1">
    <source>
        <dbReference type="ARBA" id="ARBA00009881"/>
    </source>
</evidence>
<dbReference type="KEGG" id="xau:Xaut_4072"/>
<keyword evidence="5" id="KW-0503">Monooxygenase</keyword>
<keyword evidence="3" id="KW-0288">FMN</keyword>
<dbReference type="OrthoDB" id="9778912at2"/>
<dbReference type="CDD" id="cd04730">
    <property type="entry name" value="NPD_like"/>
    <property type="match status" value="1"/>
</dbReference>
<dbReference type="STRING" id="78245.Xaut_4072"/>
<evidence type="ECO:0000313" key="7">
    <source>
        <dbReference type="Proteomes" id="UP000002417"/>
    </source>
</evidence>
<dbReference type="PANTHER" id="PTHR42747">
    <property type="entry name" value="NITRONATE MONOOXYGENASE-RELATED"/>
    <property type="match status" value="1"/>
</dbReference>
<protein>
    <submittedName>
        <fullName evidence="6">2-nitropropane dioxygenase NPD</fullName>
    </submittedName>
</protein>
<dbReference type="PhylomeDB" id="A7IMQ1"/>
<dbReference type="Pfam" id="PF03060">
    <property type="entry name" value="NMO"/>
    <property type="match status" value="1"/>
</dbReference>
<dbReference type="AlphaFoldDB" id="A7IMQ1"/>